<dbReference type="EMBL" id="MK797984">
    <property type="protein sequence ID" value="QCG76263.1"/>
    <property type="molecule type" value="Genomic_DNA"/>
</dbReference>
<gene>
    <name evidence="1" type="ORF">EST35_0383</name>
</gene>
<dbReference type="Proteomes" id="UP000316733">
    <property type="component" value="Segment"/>
</dbReference>
<accession>A0A4Y5JYR3</accession>
<evidence type="ECO:0000313" key="2">
    <source>
        <dbReference type="Proteomes" id="UP000316733"/>
    </source>
</evidence>
<sequence>MGRPIKSDWFGESETGQPKLSIYAKLPGMTNAAEGFIVAQKGTRKYKVNVNDTIGDVFLVNSKLADLNEGEGVIFVGEVDSDITVSKIQQYGLVAVNSTGEIQFGGQTQWVVDEETGLQPDTSSVPQPSNQTLLANASTAFKKENGTLWTGSGIPASGMLVSKNNIIELALSAHLRGSVINRKINDDGSYDISLTSSTQDWAFDYCVGIVSPAVTDITTEYDVVLTAYCNSEGKEQNPAVFTLAKEDTYVWKNTVLDGDITDSASDPDNRCVQNTLRYTFFKDNVVPPVGEEDPIVGTFIIKLEATHKTNFNTVSAKMIVRVTKDF</sequence>
<protein>
    <submittedName>
        <fullName evidence="1">Structural protein</fullName>
    </submittedName>
</protein>
<reference evidence="2" key="1">
    <citation type="journal article" date="2020" name="bioRxiv">
        <title>Integrative omics analysis of Pseudomonas aeruginosa virus PA5oct highlights the molecular complexity of jumbo phages.</title>
        <authorList>
            <person name="Lood C."/>
            <person name="Danis-Wlodarczyk K."/>
            <person name="Blasdel B.G."/>
            <person name="Jang H.B."/>
            <person name="Vandenheuvel D."/>
            <person name="Briers Y."/>
            <person name="Noben J.-P."/>
            <person name="van Noort V."/>
            <person name="Drulis-Kawa Z."/>
            <person name="Lavigne R."/>
        </authorList>
    </citation>
    <scope>NUCLEOTIDE SEQUENCE [LARGE SCALE GENOMIC DNA]</scope>
</reference>
<evidence type="ECO:0000313" key="1">
    <source>
        <dbReference type="EMBL" id="QCG76263.1"/>
    </source>
</evidence>
<organism evidence="1 2">
    <name type="scientific">Pseudomonas phage vB_PaeM_PA5oct</name>
    <dbReference type="NCBI Taxonomy" id="2163605"/>
    <lineage>
        <taxon>Viruses</taxon>
        <taxon>Duplodnaviria</taxon>
        <taxon>Heunggongvirae</taxon>
        <taxon>Uroviricota</taxon>
        <taxon>Caudoviricetes</taxon>
        <taxon>Arenbergviridae</taxon>
        <taxon>Wroclawvirus</taxon>
        <taxon>Wroclawvirus PA5oct</taxon>
    </lineage>
</organism>
<name>A0A4Y5JYR3_9CAUD</name>
<proteinExistence type="predicted"/>
<keyword evidence="2" id="KW-1185">Reference proteome</keyword>